<proteinExistence type="predicted"/>
<dbReference type="Proteomes" id="UP000185911">
    <property type="component" value="Unassembled WGS sequence"/>
</dbReference>
<keyword evidence="2" id="KW-1185">Reference proteome</keyword>
<sequence length="43" mass="4777">MSYTIPFCKTVRAQHNQLVCFFHNMNSCVDAMPAMGLLTANAV</sequence>
<dbReference type="AlphaFoldDB" id="A0A1Q8YBY5"/>
<accession>A0A1Q8YBY5</accession>
<evidence type="ECO:0000313" key="1">
    <source>
        <dbReference type="EMBL" id="OLP05330.1"/>
    </source>
</evidence>
<protein>
    <submittedName>
        <fullName evidence="1">Uncharacterized protein</fullName>
    </submittedName>
</protein>
<dbReference type="EMBL" id="MSYM01000017">
    <property type="protein sequence ID" value="OLP05330.1"/>
    <property type="molecule type" value="Genomic_DNA"/>
</dbReference>
<comment type="caution">
    <text evidence="1">The sequence shown here is derived from an EMBL/GenBank/DDBJ whole genome shotgun (WGS) entry which is preliminary data.</text>
</comment>
<evidence type="ECO:0000313" key="2">
    <source>
        <dbReference type="Proteomes" id="UP000185911"/>
    </source>
</evidence>
<organism evidence="1 2">
    <name type="scientific">Rhodoferax antarcticus ANT.BR</name>
    <dbReference type="NCBI Taxonomy" id="1111071"/>
    <lineage>
        <taxon>Bacteria</taxon>
        <taxon>Pseudomonadati</taxon>
        <taxon>Pseudomonadota</taxon>
        <taxon>Betaproteobacteria</taxon>
        <taxon>Burkholderiales</taxon>
        <taxon>Comamonadaceae</taxon>
        <taxon>Rhodoferax</taxon>
    </lineage>
</organism>
<name>A0A1Q8YBY5_9BURK</name>
<reference evidence="1 2" key="1">
    <citation type="submission" date="2017-01" db="EMBL/GenBank/DDBJ databases">
        <title>Genome sequence of Rhodoferax antarcticus ANT.BR, a psychrophilic purple nonsulfur bacterium from an Antarctic microbial mat.</title>
        <authorList>
            <person name="Baker J."/>
            <person name="Riester C."/>
            <person name="Skinner B."/>
            <person name="Newell A."/>
            <person name="Swingley W."/>
            <person name="Madigan M."/>
            <person name="Jung D."/>
            <person name="Asao M."/>
            <person name="Chen M."/>
            <person name="Loughlin P."/>
            <person name="Pan H."/>
            <person name="Lin S."/>
            <person name="Li N."/>
            <person name="Shaw J."/>
            <person name="Prado M."/>
            <person name="Sherman C."/>
            <person name="Li X."/>
            <person name="Tang J."/>
            <person name="Blankenship R."/>
            <person name="Zhao T."/>
            <person name="Touchman J."/>
            <person name="Sattley M."/>
        </authorList>
    </citation>
    <scope>NUCLEOTIDE SEQUENCE [LARGE SCALE GENOMIC DNA]</scope>
    <source>
        <strain evidence="1 2">ANT.BR</strain>
    </source>
</reference>
<gene>
    <name evidence="1" type="ORF">BLL52_3455</name>
</gene>